<dbReference type="InterPro" id="IPR020846">
    <property type="entry name" value="MFS_dom"/>
</dbReference>
<evidence type="ECO:0000313" key="6">
    <source>
        <dbReference type="EMBL" id="NEX62556.1"/>
    </source>
</evidence>
<dbReference type="CDD" id="cd17339">
    <property type="entry name" value="MFS_NIMT_CynX_like"/>
    <property type="match status" value="1"/>
</dbReference>
<evidence type="ECO:0000256" key="3">
    <source>
        <dbReference type="ARBA" id="ARBA00023136"/>
    </source>
</evidence>
<dbReference type="PROSITE" id="PS50850">
    <property type="entry name" value="MFS"/>
    <property type="match status" value="1"/>
</dbReference>
<dbReference type="Pfam" id="PF07690">
    <property type="entry name" value="MFS_1"/>
    <property type="match status" value="1"/>
</dbReference>
<evidence type="ECO:0000256" key="1">
    <source>
        <dbReference type="ARBA" id="ARBA00022692"/>
    </source>
</evidence>
<feature type="transmembrane region" description="Helical" evidence="4">
    <location>
        <begin position="249"/>
        <end position="269"/>
    </location>
</feature>
<keyword evidence="1 4" id="KW-0812">Transmembrane</keyword>
<feature type="transmembrane region" description="Helical" evidence="4">
    <location>
        <begin position="175"/>
        <end position="194"/>
    </location>
</feature>
<dbReference type="RefSeq" id="WP_163965010.1">
    <property type="nucleotide sequence ID" value="NZ_JAAIVB010000052.1"/>
</dbReference>
<feature type="transmembrane region" description="Helical" evidence="4">
    <location>
        <begin position="281"/>
        <end position="302"/>
    </location>
</feature>
<reference evidence="6 7" key="1">
    <citation type="submission" date="2020-02" db="EMBL/GenBank/DDBJ databases">
        <authorList>
            <person name="Kim M.K."/>
        </authorList>
    </citation>
    <scope>NUCLEOTIDE SEQUENCE [LARGE SCALE GENOMIC DNA]</scope>
    <source>
        <strain evidence="6 7">17J57-3</strain>
    </source>
</reference>
<organism evidence="6 7">
    <name type="scientific">Noviherbaspirillum galbum</name>
    <dbReference type="NCBI Taxonomy" id="2709383"/>
    <lineage>
        <taxon>Bacteria</taxon>
        <taxon>Pseudomonadati</taxon>
        <taxon>Pseudomonadota</taxon>
        <taxon>Betaproteobacteria</taxon>
        <taxon>Burkholderiales</taxon>
        <taxon>Oxalobacteraceae</taxon>
        <taxon>Noviherbaspirillum</taxon>
    </lineage>
</organism>
<proteinExistence type="predicted"/>
<feature type="transmembrane region" description="Helical" evidence="4">
    <location>
        <begin position="371"/>
        <end position="391"/>
    </location>
</feature>
<dbReference type="SUPFAM" id="SSF103473">
    <property type="entry name" value="MFS general substrate transporter"/>
    <property type="match status" value="1"/>
</dbReference>
<dbReference type="PANTHER" id="PTHR23523">
    <property type="match status" value="1"/>
</dbReference>
<evidence type="ECO:0000256" key="4">
    <source>
        <dbReference type="SAM" id="Phobius"/>
    </source>
</evidence>
<protein>
    <submittedName>
        <fullName evidence="6">MFS transporter</fullName>
    </submittedName>
</protein>
<dbReference type="EMBL" id="JAAIVB010000052">
    <property type="protein sequence ID" value="NEX62556.1"/>
    <property type="molecule type" value="Genomic_DNA"/>
</dbReference>
<dbReference type="Gene3D" id="1.20.1250.20">
    <property type="entry name" value="MFS general substrate transporter like domains"/>
    <property type="match status" value="2"/>
</dbReference>
<dbReference type="InterPro" id="IPR052524">
    <property type="entry name" value="MFS_Cyanate_Porter"/>
</dbReference>
<comment type="caution">
    <text evidence="6">The sequence shown here is derived from an EMBL/GenBank/DDBJ whole genome shotgun (WGS) entry which is preliminary data.</text>
</comment>
<gene>
    <name evidence="6" type="ORF">G3574_15825</name>
</gene>
<dbReference type="Proteomes" id="UP000482155">
    <property type="component" value="Unassembled WGS sequence"/>
</dbReference>
<dbReference type="GO" id="GO:0022857">
    <property type="term" value="F:transmembrane transporter activity"/>
    <property type="evidence" value="ECO:0007669"/>
    <property type="project" value="InterPro"/>
</dbReference>
<feature type="transmembrane region" description="Helical" evidence="4">
    <location>
        <begin position="109"/>
        <end position="130"/>
    </location>
</feature>
<name>A0A6B3SUK0_9BURK</name>
<dbReference type="AlphaFoldDB" id="A0A6B3SUK0"/>
<feature type="transmembrane region" description="Helical" evidence="4">
    <location>
        <begin position="142"/>
        <end position="163"/>
    </location>
</feature>
<feature type="transmembrane region" description="Helical" evidence="4">
    <location>
        <begin position="308"/>
        <end position="329"/>
    </location>
</feature>
<feature type="transmembrane region" description="Helical" evidence="4">
    <location>
        <begin position="85"/>
        <end position="103"/>
    </location>
</feature>
<keyword evidence="2 4" id="KW-1133">Transmembrane helix</keyword>
<feature type="domain" description="Major facilitator superfamily (MFS) profile" evidence="5">
    <location>
        <begin position="212"/>
        <end position="405"/>
    </location>
</feature>
<feature type="transmembrane region" description="Helical" evidence="4">
    <location>
        <begin position="215"/>
        <end position="237"/>
    </location>
</feature>
<evidence type="ECO:0000259" key="5">
    <source>
        <dbReference type="PROSITE" id="PS50850"/>
    </source>
</evidence>
<feature type="transmembrane region" description="Helical" evidence="4">
    <location>
        <begin position="51"/>
        <end position="73"/>
    </location>
</feature>
<keyword evidence="3 4" id="KW-0472">Membrane</keyword>
<dbReference type="InterPro" id="IPR011701">
    <property type="entry name" value="MFS"/>
</dbReference>
<evidence type="ECO:0000256" key="2">
    <source>
        <dbReference type="ARBA" id="ARBA00022989"/>
    </source>
</evidence>
<dbReference type="PANTHER" id="PTHR23523:SF2">
    <property type="entry name" value="2-NITROIMIDAZOLE TRANSPORTER"/>
    <property type="match status" value="1"/>
</dbReference>
<feature type="transmembrane region" description="Helical" evidence="4">
    <location>
        <begin position="336"/>
        <end position="359"/>
    </location>
</feature>
<sequence length="405" mass="42160">MTISPSPQQKREKTFSLLFAFAIVLVAINLRPALSGVGPLLSAIRSTIGLSAAGAGGLTTLPVLCFGIIAPLGPLLARRFSTERTILFALLALAASIVLRIFLGLPGLFAGTFLCGASIGVVMVLLPSILKREFSKEISFITGLYTMALSLGAAIAAGVAVPLQRLAGGDWRVALAFWSLPALLGTAAWAATGLRRHAGESQARQRVSGLSRSGTAWQVALYMGFQSVLAYCVFTWLPSILTDRGLSAVTAGAILSTSIGAQLVTALSGPWLATRGRDQRLIAAVMMGLTLVGLMACMYAPIQMIWWSAIILGLGQGGSFSVGTIMVVLRSPNPQVVASLSGMTQFVGYLLAATGPFFAGLLRDISKGWDLTAVFFFVVSVGAMAAGIGAGRARHIKLSGMAEAG</sequence>
<dbReference type="InterPro" id="IPR036259">
    <property type="entry name" value="MFS_trans_sf"/>
</dbReference>
<evidence type="ECO:0000313" key="7">
    <source>
        <dbReference type="Proteomes" id="UP000482155"/>
    </source>
</evidence>
<accession>A0A6B3SUK0</accession>
<keyword evidence="7" id="KW-1185">Reference proteome</keyword>